<dbReference type="AlphaFoldDB" id="A0A645JKM2"/>
<protein>
    <submittedName>
        <fullName evidence="1">Uncharacterized protein</fullName>
    </submittedName>
</protein>
<name>A0A645JKM2_9ZZZZ</name>
<dbReference type="EMBL" id="VSSQ01136678">
    <property type="protein sequence ID" value="MPN60874.1"/>
    <property type="molecule type" value="Genomic_DNA"/>
</dbReference>
<sequence length="73" mass="8378">MRDHAVGHATRAHRHAVVARGEALRDEHHHRRYHQQQPDDRAHAEILLPDHLFIDVGGQHAVIAADHLRRAEV</sequence>
<accession>A0A645JKM2</accession>
<organism evidence="1">
    <name type="scientific">bioreactor metagenome</name>
    <dbReference type="NCBI Taxonomy" id="1076179"/>
    <lineage>
        <taxon>unclassified sequences</taxon>
        <taxon>metagenomes</taxon>
        <taxon>ecological metagenomes</taxon>
    </lineage>
</organism>
<proteinExistence type="predicted"/>
<gene>
    <name evidence="1" type="ORF">SDC9_208607</name>
</gene>
<comment type="caution">
    <text evidence="1">The sequence shown here is derived from an EMBL/GenBank/DDBJ whole genome shotgun (WGS) entry which is preliminary data.</text>
</comment>
<evidence type="ECO:0000313" key="1">
    <source>
        <dbReference type="EMBL" id="MPN60874.1"/>
    </source>
</evidence>
<reference evidence="1" key="1">
    <citation type="submission" date="2019-08" db="EMBL/GenBank/DDBJ databases">
        <authorList>
            <person name="Kucharzyk K."/>
            <person name="Murdoch R.W."/>
            <person name="Higgins S."/>
            <person name="Loffler F."/>
        </authorList>
    </citation>
    <scope>NUCLEOTIDE SEQUENCE</scope>
</reference>